<evidence type="ECO:0000256" key="2">
    <source>
        <dbReference type="ARBA" id="ARBA00022723"/>
    </source>
</evidence>
<dbReference type="PANTHER" id="PTHR23359">
    <property type="entry name" value="NUCLEOTIDE KINASE"/>
    <property type="match status" value="1"/>
</dbReference>
<keyword evidence="4 8" id="KW-0547">Nucleotide-binding</keyword>
<dbReference type="GO" id="GO:0044209">
    <property type="term" value="P:AMP salvage"/>
    <property type="evidence" value="ECO:0007669"/>
    <property type="project" value="UniProtKB-UniRule"/>
</dbReference>
<comment type="caution">
    <text evidence="12">The sequence shown here is derived from an EMBL/GenBank/DDBJ whole genome shotgun (WGS) entry which is preliminary data.</text>
</comment>
<evidence type="ECO:0000256" key="8">
    <source>
        <dbReference type="HAMAP-Rule" id="MF_00235"/>
    </source>
</evidence>
<dbReference type="GO" id="GO:0005524">
    <property type="term" value="F:ATP binding"/>
    <property type="evidence" value="ECO:0007669"/>
    <property type="project" value="UniProtKB-UniRule"/>
</dbReference>
<sequence>MELVLLGPPGSGKGTQAKRLADAFGIPHISTGDIFRKNLAEGTELGQLAKRYMDEGTLVPDDVTERMVSARLSEPDAKPGFILDGFPRNLNQAEHFQTALRTMGRQLTCVVYLTVNHDVLMARLTGRRVCPGCGATYNVVFQPPKQAGICDVCGAELVQRPDDSEATVSRRLEVYREETAPLVAYYEKLGLLARFDGEQPVDEVTRAIQERLS</sequence>
<protein>
    <recommendedName>
        <fullName evidence="8 10">Adenylate kinase</fullName>
        <shortName evidence="8">AK</shortName>
        <ecNumber evidence="8 10">2.7.4.3</ecNumber>
    </recommendedName>
    <alternativeName>
        <fullName evidence="8">ATP-AMP transphosphorylase</fullName>
    </alternativeName>
    <alternativeName>
        <fullName evidence="8">ATP:AMP phosphotransferase</fullName>
    </alternativeName>
    <alternativeName>
        <fullName evidence="8">Adenylate monophosphate kinase</fullName>
    </alternativeName>
</protein>
<evidence type="ECO:0000256" key="9">
    <source>
        <dbReference type="RuleBase" id="RU003330"/>
    </source>
</evidence>
<dbReference type="PRINTS" id="PR00094">
    <property type="entry name" value="ADENYLTKNASE"/>
</dbReference>
<evidence type="ECO:0000256" key="10">
    <source>
        <dbReference type="RuleBase" id="RU003331"/>
    </source>
</evidence>
<dbReference type="InterPro" id="IPR000850">
    <property type="entry name" value="Adenylat/UMP-CMP_kin"/>
</dbReference>
<dbReference type="Pfam" id="PF00406">
    <property type="entry name" value="ADK"/>
    <property type="match status" value="1"/>
</dbReference>
<feature type="binding site" evidence="8">
    <location>
        <begin position="57"/>
        <end position="59"/>
    </location>
    <ligand>
        <name>AMP</name>
        <dbReference type="ChEBI" id="CHEBI:456215"/>
    </ligand>
</feature>
<dbReference type="InterPro" id="IPR007862">
    <property type="entry name" value="Adenylate_kinase_lid-dom"/>
</dbReference>
<evidence type="ECO:0000313" key="12">
    <source>
        <dbReference type="EMBL" id="NMP21999.1"/>
    </source>
</evidence>
<keyword evidence="1 8" id="KW-0808">Transferase</keyword>
<evidence type="ECO:0000256" key="1">
    <source>
        <dbReference type="ARBA" id="ARBA00022679"/>
    </source>
</evidence>
<evidence type="ECO:0000256" key="7">
    <source>
        <dbReference type="ARBA" id="ARBA00022840"/>
    </source>
</evidence>
<keyword evidence="5 8" id="KW-0418">Kinase</keyword>
<feature type="binding site" evidence="8">
    <location>
        <position position="133"/>
    </location>
    <ligand>
        <name>Zn(2+)</name>
        <dbReference type="ChEBI" id="CHEBI:29105"/>
        <note>structural</note>
    </ligand>
</feature>
<dbReference type="Pfam" id="PF05191">
    <property type="entry name" value="ADK_lid"/>
    <property type="match status" value="1"/>
</dbReference>
<dbReference type="NCBIfam" id="NF001380">
    <property type="entry name" value="PRK00279.1-2"/>
    <property type="match status" value="1"/>
</dbReference>
<evidence type="ECO:0000256" key="3">
    <source>
        <dbReference type="ARBA" id="ARBA00022727"/>
    </source>
</evidence>
<gene>
    <name evidence="8" type="primary">adk</name>
    <name evidence="12" type="ORF">HIJ39_06485</name>
</gene>
<dbReference type="AlphaFoldDB" id="A0A7Y0L520"/>
<feature type="binding site" evidence="8">
    <location>
        <position position="160"/>
    </location>
    <ligand>
        <name>AMP</name>
        <dbReference type="ChEBI" id="CHEBI:456215"/>
    </ligand>
</feature>
<dbReference type="EC" id="2.7.4.3" evidence="8 10"/>
<keyword evidence="8" id="KW-0963">Cytoplasm</keyword>
<comment type="function">
    <text evidence="8">Catalyzes the reversible transfer of the terminal phosphate group between ATP and AMP. Plays an important role in cellular energy homeostasis and in adenine nucleotide metabolism.</text>
</comment>
<dbReference type="InterPro" id="IPR006259">
    <property type="entry name" value="Adenyl_kin_sub"/>
</dbReference>
<feature type="binding site" evidence="8">
    <location>
        <position position="127"/>
    </location>
    <ligand>
        <name>ATP</name>
        <dbReference type="ChEBI" id="CHEBI:30616"/>
    </ligand>
</feature>
<dbReference type="PROSITE" id="PS00113">
    <property type="entry name" value="ADENYLATE_KINASE"/>
    <property type="match status" value="1"/>
</dbReference>
<feature type="domain" description="Adenylate kinase active site lid" evidence="11">
    <location>
        <begin position="127"/>
        <end position="162"/>
    </location>
</feature>
<dbReference type="GO" id="GO:0008270">
    <property type="term" value="F:zinc ion binding"/>
    <property type="evidence" value="ECO:0007669"/>
    <property type="project" value="UniProtKB-UniRule"/>
</dbReference>
<dbReference type="FunFam" id="3.40.50.300:FF:000106">
    <property type="entry name" value="Adenylate kinase mitochondrial"/>
    <property type="match status" value="1"/>
</dbReference>
<keyword evidence="7 8" id="KW-0067">ATP-binding</keyword>
<keyword evidence="2 8" id="KW-0479">Metal-binding</keyword>
<feature type="region of interest" description="LID" evidence="8">
    <location>
        <begin position="126"/>
        <end position="163"/>
    </location>
</feature>
<dbReference type="NCBIfam" id="NF001381">
    <property type="entry name" value="PRK00279.1-3"/>
    <property type="match status" value="1"/>
</dbReference>
<feature type="binding site" evidence="8">
    <location>
        <begin position="85"/>
        <end position="88"/>
    </location>
    <ligand>
        <name>AMP</name>
        <dbReference type="ChEBI" id="CHEBI:456215"/>
    </ligand>
</feature>
<feature type="binding site" evidence="8">
    <location>
        <begin position="136"/>
        <end position="137"/>
    </location>
    <ligand>
        <name>ATP</name>
        <dbReference type="ChEBI" id="CHEBI:30616"/>
    </ligand>
</feature>
<dbReference type="NCBIfam" id="NF011100">
    <property type="entry name" value="PRK14527.1"/>
    <property type="match status" value="1"/>
</dbReference>
<evidence type="ECO:0000313" key="13">
    <source>
        <dbReference type="Proteomes" id="UP000533476"/>
    </source>
</evidence>
<feature type="binding site" evidence="8">
    <location>
        <position position="31"/>
    </location>
    <ligand>
        <name>AMP</name>
        <dbReference type="ChEBI" id="CHEBI:456215"/>
    </ligand>
</feature>
<dbReference type="UniPathway" id="UPA00588">
    <property type="reaction ID" value="UER00649"/>
</dbReference>
<evidence type="ECO:0000256" key="4">
    <source>
        <dbReference type="ARBA" id="ARBA00022741"/>
    </source>
</evidence>
<keyword evidence="6 8" id="KW-0862">Zinc</keyword>
<dbReference type="RefSeq" id="WP_169097902.1">
    <property type="nucleotide sequence ID" value="NZ_JABBVZ010000015.1"/>
</dbReference>
<evidence type="ECO:0000256" key="6">
    <source>
        <dbReference type="ARBA" id="ARBA00022833"/>
    </source>
</evidence>
<dbReference type="HAMAP" id="MF_00235">
    <property type="entry name" value="Adenylate_kinase_Adk"/>
    <property type="match status" value="1"/>
</dbReference>
<feature type="binding site" evidence="8">
    <location>
        <position position="199"/>
    </location>
    <ligand>
        <name>ATP</name>
        <dbReference type="ChEBI" id="CHEBI:30616"/>
    </ligand>
</feature>
<comment type="similarity">
    <text evidence="8 9">Belongs to the adenylate kinase family.</text>
</comment>
<feature type="binding site" evidence="8">
    <location>
        <position position="130"/>
    </location>
    <ligand>
        <name>Zn(2+)</name>
        <dbReference type="ChEBI" id="CHEBI:29105"/>
        <note>structural</note>
    </ligand>
</feature>
<comment type="subcellular location">
    <subcellularLocation>
        <location evidence="8 10">Cytoplasm</location>
    </subcellularLocation>
</comment>
<keyword evidence="3 8" id="KW-0545">Nucleotide biosynthesis</keyword>
<dbReference type="GO" id="GO:0004017">
    <property type="term" value="F:AMP kinase activity"/>
    <property type="evidence" value="ECO:0007669"/>
    <property type="project" value="UniProtKB-UniRule"/>
</dbReference>
<comment type="pathway">
    <text evidence="8">Purine metabolism; AMP biosynthesis via salvage pathway; AMP from ADP: step 1/1.</text>
</comment>
<dbReference type="EMBL" id="JABBVZ010000015">
    <property type="protein sequence ID" value="NMP21999.1"/>
    <property type="molecule type" value="Genomic_DNA"/>
</dbReference>
<reference evidence="12 13" key="1">
    <citation type="submission" date="2020-04" db="EMBL/GenBank/DDBJ databases">
        <authorList>
            <person name="Zhang R."/>
            <person name="Schippers A."/>
        </authorList>
    </citation>
    <scope>NUCLEOTIDE SEQUENCE [LARGE SCALE GENOMIC DNA]</scope>
    <source>
        <strain evidence="12 13">DSM 109850</strain>
    </source>
</reference>
<feature type="binding site" evidence="8">
    <location>
        <position position="92"/>
    </location>
    <ligand>
        <name>AMP</name>
        <dbReference type="ChEBI" id="CHEBI:456215"/>
    </ligand>
</feature>
<dbReference type="CDD" id="cd01428">
    <property type="entry name" value="ADK"/>
    <property type="match status" value="1"/>
</dbReference>
<feature type="binding site" evidence="8">
    <location>
        <position position="153"/>
    </location>
    <ligand>
        <name>Zn(2+)</name>
        <dbReference type="ChEBI" id="CHEBI:29105"/>
        <note>structural</note>
    </ligand>
</feature>
<evidence type="ECO:0000259" key="11">
    <source>
        <dbReference type="Pfam" id="PF05191"/>
    </source>
</evidence>
<accession>A0A7Y0L520</accession>
<comment type="domain">
    <text evidence="8">Consists of three domains, a large central CORE domain and two small peripheral domains, NMPbind and LID, which undergo movements during catalysis. The LID domain closes over the site of phosphoryl transfer upon ATP binding. Assembling and dissambling the active center during each catalytic cycle provides an effective means to prevent ATP hydrolysis. Some bacteria have evolved a zinc-coordinating structure that stabilizes the LID domain.</text>
</comment>
<keyword evidence="13" id="KW-1185">Reference proteome</keyword>
<dbReference type="InterPro" id="IPR027417">
    <property type="entry name" value="P-loop_NTPase"/>
</dbReference>
<dbReference type="Gene3D" id="3.40.50.300">
    <property type="entry name" value="P-loop containing nucleotide triphosphate hydrolases"/>
    <property type="match status" value="1"/>
</dbReference>
<feature type="region of interest" description="NMP" evidence="8">
    <location>
        <begin position="30"/>
        <end position="59"/>
    </location>
</feature>
<dbReference type="Proteomes" id="UP000533476">
    <property type="component" value="Unassembled WGS sequence"/>
</dbReference>
<comment type="subunit">
    <text evidence="8 10">Monomer.</text>
</comment>
<dbReference type="SUPFAM" id="SSF52540">
    <property type="entry name" value="P-loop containing nucleoside triphosphate hydrolases"/>
    <property type="match status" value="1"/>
</dbReference>
<dbReference type="NCBIfam" id="TIGR01351">
    <property type="entry name" value="adk"/>
    <property type="match status" value="1"/>
</dbReference>
<dbReference type="InterPro" id="IPR033690">
    <property type="entry name" value="Adenylat_kinase_CS"/>
</dbReference>
<feature type="binding site" evidence="8">
    <location>
        <position position="171"/>
    </location>
    <ligand>
        <name>AMP</name>
        <dbReference type="ChEBI" id="CHEBI:456215"/>
    </ligand>
</feature>
<feature type="binding site" evidence="8">
    <location>
        <position position="150"/>
    </location>
    <ligand>
        <name>Zn(2+)</name>
        <dbReference type="ChEBI" id="CHEBI:29105"/>
        <note>structural</note>
    </ligand>
</feature>
<comment type="catalytic activity">
    <reaction evidence="8 10">
        <text>AMP + ATP = 2 ADP</text>
        <dbReference type="Rhea" id="RHEA:12973"/>
        <dbReference type="ChEBI" id="CHEBI:30616"/>
        <dbReference type="ChEBI" id="CHEBI:456215"/>
        <dbReference type="ChEBI" id="CHEBI:456216"/>
        <dbReference type="EC" id="2.7.4.3"/>
    </reaction>
</comment>
<dbReference type="GO" id="GO:0005737">
    <property type="term" value="C:cytoplasm"/>
    <property type="evidence" value="ECO:0007669"/>
    <property type="project" value="UniProtKB-SubCell"/>
</dbReference>
<feature type="binding site" evidence="8">
    <location>
        <position position="36"/>
    </location>
    <ligand>
        <name>AMP</name>
        <dbReference type="ChEBI" id="CHEBI:456215"/>
    </ligand>
</feature>
<evidence type="ECO:0000256" key="5">
    <source>
        <dbReference type="ARBA" id="ARBA00022777"/>
    </source>
</evidence>
<feature type="binding site" evidence="8">
    <location>
        <begin position="10"/>
        <end position="15"/>
    </location>
    <ligand>
        <name>ATP</name>
        <dbReference type="ChEBI" id="CHEBI:30616"/>
    </ligand>
</feature>
<organism evidence="12 13">
    <name type="scientific">Sulfobacillus harzensis</name>
    <dbReference type="NCBI Taxonomy" id="2729629"/>
    <lineage>
        <taxon>Bacteria</taxon>
        <taxon>Bacillati</taxon>
        <taxon>Bacillota</taxon>
        <taxon>Clostridia</taxon>
        <taxon>Eubacteriales</taxon>
        <taxon>Clostridiales Family XVII. Incertae Sedis</taxon>
        <taxon>Sulfobacillus</taxon>
    </lineage>
</organism>
<name>A0A7Y0L520_9FIRM</name>
<proteinExistence type="inferred from homology"/>